<dbReference type="AlphaFoldDB" id="A0A914R9G5"/>
<accession>A0A914R9G5</accession>
<keyword evidence="1" id="KW-1185">Reference proteome</keyword>
<dbReference type="Proteomes" id="UP000887564">
    <property type="component" value="Unplaced"/>
</dbReference>
<dbReference type="WBParaSite" id="PEQ_0000311201-mRNA-1">
    <property type="protein sequence ID" value="PEQ_0000311201-mRNA-1"/>
    <property type="gene ID" value="PEQ_0000311201"/>
</dbReference>
<evidence type="ECO:0000313" key="1">
    <source>
        <dbReference type="Proteomes" id="UP000887564"/>
    </source>
</evidence>
<sequence length="31" mass="3242">MIPVADADAVCAISEVGLPCFLNFGIIIMDC</sequence>
<proteinExistence type="predicted"/>
<reference evidence="2" key="1">
    <citation type="submission" date="2022-11" db="UniProtKB">
        <authorList>
            <consortium name="WormBaseParasite"/>
        </authorList>
    </citation>
    <scope>IDENTIFICATION</scope>
</reference>
<evidence type="ECO:0000313" key="2">
    <source>
        <dbReference type="WBParaSite" id="PEQ_0000311201-mRNA-1"/>
    </source>
</evidence>
<organism evidence="1 2">
    <name type="scientific">Parascaris equorum</name>
    <name type="common">Equine roundworm</name>
    <dbReference type="NCBI Taxonomy" id="6256"/>
    <lineage>
        <taxon>Eukaryota</taxon>
        <taxon>Metazoa</taxon>
        <taxon>Ecdysozoa</taxon>
        <taxon>Nematoda</taxon>
        <taxon>Chromadorea</taxon>
        <taxon>Rhabditida</taxon>
        <taxon>Spirurina</taxon>
        <taxon>Ascaridomorpha</taxon>
        <taxon>Ascaridoidea</taxon>
        <taxon>Ascarididae</taxon>
        <taxon>Parascaris</taxon>
    </lineage>
</organism>
<protein>
    <submittedName>
        <fullName evidence="2">Uncharacterized protein</fullName>
    </submittedName>
</protein>
<name>A0A914R9G5_PAREQ</name>